<gene>
    <name evidence="1" type="ORF">QR680_019087</name>
</gene>
<comment type="caution">
    <text evidence="1">The sequence shown here is derived from an EMBL/GenBank/DDBJ whole genome shotgun (WGS) entry which is preliminary data.</text>
</comment>
<sequence>MIPFLKRFIDRLCTKFDFYDRVKEKYNAMTKRDFENEMLFHYYVNNVETTHFKTKSYYYVVFRCRHFRTIIQRVKISEIPLELAQAMETPYLESSLNK</sequence>
<evidence type="ECO:0000313" key="2">
    <source>
        <dbReference type="Proteomes" id="UP001175271"/>
    </source>
</evidence>
<dbReference type="AlphaFoldDB" id="A0AA39LRQ2"/>
<evidence type="ECO:0000313" key="1">
    <source>
        <dbReference type="EMBL" id="KAK0407222.1"/>
    </source>
</evidence>
<name>A0AA39LRQ2_9BILA</name>
<protein>
    <submittedName>
        <fullName evidence="1">Uncharacterized protein</fullName>
    </submittedName>
</protein>
<dbReference type="EMBL" id="JAUCMV010000004">
    <property type="protein sequence ID" value="KAK0407222.1"/>
    <property type="molecule type" value="Genomic_DNA"/>
</dbReference>
<proteinExistence type="predicted"/>
<reference evidence="1" key="1">
    <citation type="submission" date="2023-06" db="EMBL/GenBank/DDBJ databases">
        <title>Genomic analysis of the entomopathogenic nematode Steinernema hermaphroditum.</title>
        <authorList>
            <person name="Schwarz E.M."/>
            <person name="Heppert J.K."/>
            <person name="Baniya A."/>
            <person name="Schwartz H.T."/>
            <person name="Tan C.-H."/>
            <person name="Antoshechkin I."/>
            <person name="Sternberg P.W."/>
            <person name="Goodrich-Blair H."/>
            <person name="Dillman A.R."/>
        </authorList>
    </citation>
    <scope>NUCLEOTIDE SEQUENCE</scope>
    <source>
        <strain evidence="1">PS9179</strain>
        <tissue evidence="1">Whole animal</tissue>
    </source>
</reference>
<organism evidence="1 2">
    <name type="scientific">Steinernema hermaphroditum</name>
    <dbReference type="NCBI Taxonomy" id="289476"/>
    <lineage>
        <taxon>Eukaryota</taxon>
        <taxon>Metazoa</taxon>
        <taxon>Ecdysozoa</taxon>
        <taxon>Nematoda</taxon>
        <taxon>Chromadorea</taxon>
        <taxon>Rhabditida</taxon>
        <taxon>Tylenchina</taxon>
        <taxon>Panagrolaimomorpha</taxon>
        <taxon>Strongyloidoidea</taxon>
        <taxon>Steinernematidae</taxon>
        <taxon>Steinernema</taxon>
    </lineage>
</organism>
<keyword evidence="2" id="KW-1185">Reference proteome</keyword>
<dbReference type="Proteomes" id="UP001175271">
    <property type="component" value="Unassembled WGS sequence"/>
</dbReference>
<accession>A0AA39LRQ2</accession>